<reference evidence="1 2" key="1">
    <citation type="journal article" date="2018" name="Science">
        <title>The opium poppy genome and morphinan production.</title>
        <authorList>
            <person name="Guo L."/>
            <person name="Winzer T."/>
            <person name="Yang X."/>
            <person name="Li Y."/>
            <person name="Ning Z."/>
            <person name="He Z."/>
            <person name="Teodor R."/>
            <person name="Lu Y."/>
            <person name="Bowser T.A."/>
            <person name="Graham I.A."/>
            <person name="Ye K."/>
        </authorList>
    </citation>
    <scope>NUCLEOTIDE SEQUENCE [LARGE SCALE GENOMIC DNA]</scope>
    <source>
        <strain evidence="2">cv. HN1</strain>
        <tissue evidence="1">Leaves</tissue>
    </source>
</reference>
<evidence type="ECO:0000313" key="2">
    <source>
        <dbReference type="Proteomes" id="UP000316621"/>
    </source>
</evidence>
<feature type="non-terminal residue" evidence="1">
    <location>
        <position position="1"/>
    </location>
</feature>
<name>A0A4Y7JUV0_PAPSO</name>
<dbReference type="Proteomes" id="UP000316621">
    <property type="component" value="Chromosome 5"/>
</dbReference>
<protein>
    <submittedName>
        <fullName evidence="1">Uncharacterized protein</fullName>
    </submittedName>
</protein>
<sequence>ILNEDKNSSILVAKERYTSVCFIYSIPIIIHKFVDKLLLLLFLSVLVIRQENVCLNKKNSYFFEAITSDLEKFMVSFSLRRNSCFVSLAEEGIVPVLVQLLTSVSAGEDFRVSILQEGELQGLLNLIDESPNPDTLEHIF</sequence>
<organism evidence="1 2">
    <name type="scientific">Papaver somniferum</name>
    <name type="common">Opium poppy</name>
    <dbReference type="NCBI Taxonomy" id="3469"/>
    <lineage>
        <taxon>Eukaryota</taxon>
        <taxon>Viridiplantae</taxon>
        <taxon>Streptophyta</taxon>
        <taxon>Embryophyta</taxon>
        <taxon>Tracheophyta</taxon>
        <taxon>Spermatophyta</taxon>
        <taxon>Magnoliopsida</taxon>
        <taxon>Ranunculales</taxon>
        <taxon>Papaveraceae</taxon>
        <taxon>Papaveroideae</taxon>
        <taxon>Papaver</taxon>
    </lineage>
</organism>
<gene>
    <name evidence="1" type="ORF">C5167_025337</name>
</gene>
<proteinExistence type="predicted"/>
<dbReference type="Gramene" id="RZC63578">
    <property type="protein sequence ID" value="RZC63578"/>
    <property type="gene ID" value="C5167_025337"/>
</dbReference>
<keyword evidence="2" id="KW-1185">Reference proteome</keyword>
<evidence type="ECO:0000313" key="1">
    <source>
        <dbReference type="EMBL" id="RZC63578.1"/>
    </source>
</evidence>
<accession>A0A4Y7JUV0</accession>
<dbReference type="AlphaFoldDB" id="A0A4Y7JUV0"/>
<dbReference type="EMBL" id="CM010719">
    <property type="protein sequence ID" value="RZC63578.1"/>
    <property type="molecule type" value="Genomic_DNA"/>
</dbReference>